<evidence type="ECO:0000256" key="6">
    <source>
        <dbReference type="PROSITE-ProRule" id="PRU01023"/>
    </source>
</evidence>
<dbReference type="Gene3D" id="2.30.130.60">
    <property type="match status" value="1"/>
</dbReference>
<dbReference type="PROSITE" id="PS51686">
    <property type="entry name" value="SAM_MT_RSMB_NOP"/>
    <property type="match status" value="1"/>
</dbReference>
<dbReference type="InterPro" id="IPR049560">
    <property type="entry name" value="MeTrfase_RsmB-F_NOP2_cat"/>
</dbReference>
<dbReference type="EMBL" id="DXFB01000016">
    <property type="protein sequence ID" value="HIX44714.1"/>
    <property type="molecule type" value="Genomic_DNA"/>
</dbReference>
<feature type="region of interest" description="Disordered" evidence="7">
    <location>
        <begin position="291"/>
        <end position="320"/>
    </location>
</feature>
<evidence type="ECO:0000256" key="2">
    <source>
        <dbReference type="ARBA" id="ARBA00022603"/>
    </source>
</evidence>
<comment type="caution">
    <text evidence="9">The sequence shown here is derived from an EMBL/GenBank/DDBJ whole genome shotgun (WGS) entry which is preliminary data.</text>
</comment>
<accession>A0A9D1VPN1</accession>
<dbReference type="Pfam" id="PF13636">
    <property type="entry name" value="Methyltranf_PUA"/>
    <property type="match status" value="1"/>
</dbReference>
<feature type="active site" description="Nucleophile" evidence="6">
    <location>
        <position position="229"/>
    </location>
</feature>
<dbReference type="PANTHER" id="PTHR22807">
    <property type="entry name" value="NOP2 YEAST -RELATED NOL1/NOP2/FMU SUN DOMAIN-CONTAINING"/>
    <property type="match status" value="1"/>
</dbReference>
<evidence type="ECO:0000256" key="3">
    <source>
        <dbReference type="ARBA" id="ARBA00022679"/>
    </source>
</evidence>
<dbReference type="InterPro" id="IPR031341">
    <property type="entry name" value="Methyltr_RsmF_N"/>
</dbReference>
<feature type="compositionally biased region" description="Basic and acidic residues" evidence="7">
    <location>
        <begin position="292"/>
        <end position="318"/>
    </location>
</feature>
<feature type="binding site" evidence="6">
    <location>
        <begin position="108"/>
        <end position="114"/>
    </location>
    <ligand>
        <name>S-adenosyl-L-methionine</name>
        <dbReference type="ChEBI" id="CHEBI:59789"/>
    </ligand>
</feature>
<dbReference type="Pfam" id="PF17125">
    <property type="entry name" value="Methyltr_RsmF_N"/>
    <property type="match status" value="1"/>
</dbReference>
<organism evidence="9 10">
    <name type="scientific">Candidatus Barnesiella excrementipullorum</name>
    <dbReference type="NCBI Taxonomy" id="2838479"/>
    <lineage>
        <taxon>Bacteria</taxon>
        <taxon>Pseudomonadati</taxon>
        <taxon>Bacteroidota</taxon>
        <taxon>Bacteroidia</taxon>
        <taxon>Bacteroidales</taxon>
        <taxon>Barnesiellaceae</taxon>
        <taxon>Barnesiella</taxon>
    </lineage>
</organism>
<dbReference type="InterPro" id="IPR027391">
    <property type="entry name" value="Nol1_Nop2_Fmu_2"/>
</dbReference>
<reference evidence="9" key="2">
    <citation type="submission" date="2021-04" db="EMBL/GenBank/DDBJ databases">
        <authorList>
            <person name="Gilroy R."/>
        </authorList>
    </citation>
    <scope>NUCLEOTIDE SEQUENCE</scope>
    <source>
        <strain evidence="9">ChiHjej12B11-16260</strain>
    </source>
</reference>
<keyword evidence="2 6" id="KW-0489">Methyltransferase</keyword>
<dbReference type="InterPro" id="IPR029063">
    <property type="entry name" value="SAM-dependent_MTases_sf"/>
</dbReference>
<name>A0A9D1VPN1_9BACT</name>
<feature type="binding site" evidence="6">
    <location>
        <position position="176"/>
    </location>
    <ligand>
        <name>S-adenosyl-L-methionine</name>
        <dbReference type="ChEBI" id="CHEBI:59789"/>
    </ligand>
</feature>
<evidence type="ECO:0000256" key="4">
    <source>
        <dbReference type="ARBA" id="ARBA00022691"/>
    </source>
</evidence>
<keyword evidence="4 6" id="KW-0949">S-adenosyl-L-methionine</keyword>
<evidence type="ECO:0000313" key="10">
    <source>
        <dbReference type="Proteomes" id="UP000824246"/>
    </source>
</evidence>
<dbReference type="Gene3D" id="3.30.70.1170">
    <property type="entry name" value="Sun protein, domain 3"/>
    <property type="match status" value="1"/>
</dbReference>
<keyword evidence="1" id="KW-0963">Cytoplasm</keyword>
<dbReference type="PRINTS" id="PR02008">
    <property type="entry name" value="RCMTFAMILY"/>
</dbReference>
<dbReference type="InterPro" id="IPR001678">
    <property type="entry name" value="MeTrfase_RsmB-F_NOP2_dom"/>
</dbReference>
<dbReference type="AlphaFoldDB" id="A0A9D1VPN1"/>
<reference evidence="9" key="1">
    <citation type="journal article" date="2021" name="PeerJ">
        <title>Extensive microbial diversity within the chicken gut microbiome revealed by metagenomics and culture.</title>
        <authorList>
            <person name="Gilroy R."/>
            <person name="Ravi A."/>
            <person name="Getino M."/>
            <person name="Pursley I."/>
            <person name="Horton D.L."/>
            <person name="Alikhan N.F."/>
            <person name="Baker D."/>
            <person name="Gharbi K."/>
            <person name="Hall N."/>
            <person name="Watson M."/>
            <person name="Adriaenssens E.M."/>
            <person name="Foster-Nyarko E."/>
            <person name="Jarju S."/>
            <person name="Secka A."/>
            <person name="Antonio M."/>
            <person name="Oren A."/>
            <person name="Chaudhuri R.R."/>
            <person name="La Ragione R."/>
            <person name="Hildebrand F."/>
            <person name="Pallen M.J."/>
        </authorList>
    </citation>
    <scope>NUCLEOTIDE SEQUENCE</scope>
    <source>
        <strain evidence="9">ChiHjej12B11-16260</strain>
    </source>
</reference>
<evidence type="ECO:0000256" key="5">
    <source>
        <dbReference type="ARBA" id="ARBA00022884"/>
    </source>
</evidence>
<dbReference type="Gene3D" id="3.40.50.150">
    <property type="entry name" value="Vaccinia Virus protein VP39"/>
    <property type="match status" value="1"/>
</dbReference>
<proteinExistence type="inferred from homology"/>
<feature type="binding site" evidence="6">
    <location>
        <position position="132"/>
    </location>
    <ligand>
        <name>S-adenosyl-L-methionine</name>
        <dbReference type="ChEBI" id="CHEBI:59789"/>
    </ligand>
</feature>
<evidence type="ECO:0000313" key="9">
    <source>
        <dbReference type="EMBL" id="HIX44714.1"/>
    </source>
</evidence>
<evidence type="ECO:0000259" key="8">
    <source>
        <dbReference type="PROSITE" id="PS51686"/>
    </source>
</evidence>
<evidence type="ECO:0000256" key="1">
    <source>
        <dbReference type="ARBA" id="ARBA00022490"/>
    </source>
</evidence>
<comment type="similarity">
    <text evidence="6">Belongs to the class I-like SAM-binding methyltransferase superfamily. RsmB/NOP family.</text>
</comment>
<dbReference type="GO" id="GO:0001510">
    <property type="term" value="P:RNA methylation"/>
    <property type="evidence" value="ECO:0007669"/>
    <property type="project" value="InterPro"/>
</dbReference>
<protein>
    <submittedName>
        <fullName evidence="9">rRNA cytosine-C5-methyltransferase</fullName>
    </submittedName>
</protein>
<gene>
    <name evidence="9" type="ORF">H9982_00665</name>
</gene>
<dbReference type="SUPFAM" id="SSF53335">
    <property type="entry name" value="S-adenosyl-L-methionine-dependent methyltransferases"/>
    <property type="match status" value="1"/>
</dbReference>
<sequence length="470" mass="51962">MLTLPPLFAERMQALLGDEYAAFEQAVAETESPVSIRLNSGKNVACETSCHPVAWSGSVGYYLPQRPAFTFDPLFHAGAYYVQEASSMFLGEVIKQWIHEPVRYLDLCAAPGGKTTHALSLLPQGSLVAGNEYVRARAAILAENVTKWGSPFSAVTHNSAAEWGAFTHYFDVIATDVPCSGEGMFRKDPDAMGEWSPAAVTACAARQRAILADVWDALRPGGLLIYSTCTYNIEENEAMVAYLMEQYAAEPLPVAIRPEWGVGGALQGDMPVYRFLPHRTRGEGLFMALLRKPGDEPTKRPKHPGKEKEKKRGGKKPDVPSAVKQWLRQPDDYVWQLSENTVVAYPQQYADDMLRMQKQLHVLQAGIAVATIKGKDYIPTQALALSQAFDREAFPLCELDYCQAISYLRREAIALPAGVPAGYVVVTYRGFPLGWVKNIGLRANNLYPQEWRIRATHTPDVVPSVGITRL</sequence>
<dbReference type="PANTHER" id="PTHR22807:SF30">
    <property type="entry name" value="28S RRNA (CYTOSINE(4447)-C(5))-METHYLTRANSFERASE-RELATED"/>
    <property type="match status" value="1"/>
</dbReference>
<keyword evidence="5 6" id="KW-0694">RNA-binding</keyword>
<dbReference type="Proteomes" id="UP000824246">
    <property type="component" value="Unassembled WGS sequence"/>
</dbReference>
<dbReference type="GO" id="GO:0008173">
    <property type="term" value="F:RNA methyltransferase activity"/>
    <property type="evidence" value="ECO:0007669"/>
    <property type="project" value="InterPro"/>
</dbReference>
<dbReference type="Pfam" id="PF01189">
    <property type="entry name" value="Methyltr_RsmB-F"/>
    <property type="match status" value="1"/>
</dbReference>
<comment type="caution">
    <text evidence="6">Lacks conserved residue(s) required for the propagation of feature annotation.</text>
</comment>
<dbReference type="GO" id="GO:0003723">
    <property type="term" value="F:RNA binding"/>
    <property type="evidence" value="ECO:0007669"/>
    <property type="project" value="UniProtKB-UniRule"/>
</dbReference>
<evidence type="ECO:0000256" key="7">
    <source>
        <dbReference type="SAM" id="MobiDB-lite"/>
    </source>
</evidence>
<feature type="domain" description="SAM-dependent MTase RsmB/NOP-type" evidence="8">
    <location>
        <begin position="1"/>
        <end position="293"/>
    </location>
</feature>
<keyword evidence="3 6" id="KW-0808">Transferase</keyword>
<dbReference type="InterPro" id="IPR023267">
    <property type="entry name" value="RCMT"/>
</dbReference>